<dbReference type="Pfam" id="PF05378">
    <property type="entry name" value="Hydant_A_N"/>
    <property type="match status" value="1"/>
</dbReference>
<evidence type="ECO:0000259" key="2">
    <source>
        <dbReference type="Pfam" id="PF05378"/>
    </source>
</evidence>
<proteinExistence type="predicted"/>
<dbReference type="Proteomes" id="UP000599109">
    <property type="component" value="Unassembled WGS sequence"/>
</dbReference>
<feature type="domain" description="Hydantoinase A/oxoprolinase" evidence="1">
    <location>
        <begin position="230"/>
        <end position="516"/>
    </location>
</feature>
<dbReference type="GO" id="GO:0006749">
    <property type="term" value="P:glutathione metabolic process"/>
    <property type="evidence" value="ECO:0007669"/>
    <property type="project" value="TreeGrafter"/>
</dbReference>
<evidence type="ECO:0000313" key="4">
    <source>
        <dbReference type="EMBL" id="MBL0389795.1"/>
    </source>
</evidence>
<evidence type="ECO:0000313" key="5">
    <source>
        <dbReference type="Proteomes" id="UP000599109"/>
    </source>
</evidence>
<keyword evidence="5" id="KW-1185">Reference proteome</keyword>
<dbReference type="Pfam" id="PF19278">
    <property type="entry name" value="Hydant_A_C"/>
    <property type="match status" value="1"/>
</dbReference>
<dbReference type="PANTHER" id="PTHR11365">
    <property type="entry name" value="5-OXOPROLINASE RELATED"/>
    <property type="match status" value="1"/>
</dbReference>
<dbReference type="GO" id="GO:0005829">
    <property type="term" value="C:cytosol"/>
    <property type="evidence" value="ECO:0007669"/>
    <property type="project" value="TreeGrafter"/>
</dbReference>
<gene>
    <name evidence="4" type="ORF">JJ685_01430</name>
</gene>
<feature type="domain" description="Acetophenone carboxylase-like C-terminal" evidence="3">
    <location>
        <begin position="544"/>
        <end position="703"/>
    </location>
</feature>
<accession>A0A936YSS9</accession>
<name>A0A936YSS9_9BURK</name>
<reference evidence="4 5" key="1">
    <citation type="journal article" date="2017" name="Int. J. Syst. Evol. Microbiol.">
        <title>Ramlibacter monticola sp. nov., isolated from forest soil.</title>
        <authorList>
            <person name="Chaudhary D.K."/>
            <person name="Kim J."/>
        </authorList>
    </citation>
    <scope>NUCLEOTIDE SEQUENCE [LARGE SCALE GENOMIC DNA]</scope>
    <source>
        <strain evidence="4 5">KACC 19175</strain>
    </source>
</reference>
<dbReference type="InterPro" id="IPR002821">
    <property type="entry name" value="Hydantoinase_A"/>
</dbReference>
<organism evidence="4 5">
    <name type="scientific">Ramlibacter monticola</name>
    <dbReference type="NCBI Taxonomy" id="1926872"/>
    <lineage>
        <taxon>Bacteria</taxon>
        <taxon>Pseudomonadati</taxon>
        <taxon>Pseudomonadota</taxon>
        <taxon>Betaproteobacteria</taxon>
        <taxon>Burkholderiales</taxon>
        <taxon>Comamonadaceae</taxon>
        <taxon>Ramlibacter</taxon>
    </lineage>
</organism>
<feature type="domain" description="Hydantoinase/oxoprolinase N-terminal" evidence="2">
    <location>
        <begin position="26"/>
        <end position="209"/>
    </location>
</feature>
<dbReference type="RefSeq" id="WP_201672392.1">
    <property type="nucleotide sequence ID" value="NZ_JAEQNE010000001.1"/>
</dbReference>
<dbReference type="InterPro" id="IPR008040">
    <property type="entry name" value="Hydant_A_N"/>
</dbReference>
<evidence type="ECO:0000259" key="3">
    <source>
        <dbReference type="Pfam" id="PF19278"/>
    </source>
</evidence>
<dbReference type="InterPro" id="IPR049517">
    <property type="entry name" value="ACX-like_C"/>
</dbReference>
<evidence type="ECO:0000259" key="1">
    <source>
        <dbReference type="Pfam" id="PF01968"/>
    </source>
</evidence>
<dbReference type="PANTHER" id="PTHR11365:SF23">
    <property type="entry name" value="HYPOTHETICAL 5-OXOPROLINASE (EUROFUNG)-RELATED"/>
    <property type="match status" value="1"/>
</dbReference>
<dbReference type="Pfam" id="PF01968">
    <property type="entry name" value="Hydantoinase_A"/>
    <property type="match status" value="1"/>
</dbReference>
<dbReference type="GO" id="GO:0017168">
    <property type="term" value="F:5-oxoprolinase (ATP-hydrolyzing) activity"/>
    <property type="evidence" value="ECO:0007669"/>
    <property type="project" value="TreeGrafter"/>
</dbReference>
<sequence>MTLKPEQSEDSEEANARLGGRYAGTKIGIDVGGTFTDFVVARDGEPPRIHKTLSTPDDPSLAVIEGLAQIAASLQPPQSLAEFARSIATIVHGTTVTTNATLTSTGAKCALLTTEGMRDTLEMRRGIREEQYNNRYTNVKPLVPRSRRAGIAGRLDRDGRELGPLDTAAVEQALAGWRAEGVQAVAVCFMNAYANPAHEQAAAAIVRRELPHAYLSVSTEVLPSIRFYERVSTTALNAYVGPRLEHYLEQLVQRLGDAGFGGLLLIMQSNGGVISPQAAREKAALTLLSGPAGGPGAGLFYAAALGQDRCITTDMGGTSFEASVAVGAPMVKNDGDIARHRIALPMLDIHTIGAGGGSIGWLDEGGLLRMGPQSAGADPGPACYGRGGRLPTTTDANVVLGYLDPEFFAGGQMRLDVAAARRAIEEHIAMPMGLSIEQAAAGMYRVACNNMAQGVREVTIKRGFDPREFPLIPGGGAGPIHGCLICSELEIPLQIVPREASVLCAFGMLMCELRHDYVRTFVARLENLDWPRLETLAAAMAAEGAQALADERIPAARRRFELRLDCRYIKQYHEVSVPVAAAAMRSHDAAAIARAFHAEHLRLYGYSLEAEGSPVEIINVRLQAIGATDRPAYRSDKRAGTAVESALKGRRAIYLPERNAFGEVPVHDGHRLRCGHRVAGPALIEQRTTAIVVSDGYDCVVDALGSFVLYAKGREDLVAACLRDEEVAA</sequence>
<dbReference type="EMBL" id="JAEQNE010000001">
    <property type="protein sequence ID" value="MBL0389795.1"/>
    <property type="molecule type" value="Genomic_DNA"/>
</dbReference>
<comment type="caution">
    <text evidence="4">The sequence shown here is derived from an EMBL/GenBank/DDBJ whole genome shotgun (WGS) entry which is preliminary data.</text>
</comment>
<dbReference type="AlphaFoldDB" id="A0A936YSS9"/>
<protein>
    <submittedName>
        <fullName evidence="4">Hydantoinase/oxoprolinase family protein</fullName>
    </submittedName>
</protein>
<dbReference type="InterPro" id="IPR045079">
    <property type="entry name" value="Oxoprolinase-like"/>
</dbReference>